<evidence type="ECO:0000313" key="1">
    <source>
        <dbReference type="EMBL" id="QOJ79467.1"/>
    </source>
</evidence>
<protein>
    <submittedName>
        <fullName evidence="1">Uncharacterized protein</fullName>
    </submittedName>
</protein>
<dbReference type="RefSeq" id="WP_192819439.1">
    <property type="nucleotide sequence ID" value="NZ_CP062310.1"/>
</dbReference>
<dbReference type="EMBL" id="CP062310">
    <property type="protein sequence ID" value="QOJ79467.1"/>
    <property type="molecule type" value="Genomic_DNA"/>
</dbReference>
<organism evidence="1 2">
    <name type="scientific">Infirmifilum lucidum</name>
    <dbReference type="NCBI Taxonomy" id="2776706"/>
    <lineage>
        <taxon>Archaea</taxon>
        <taxon>Thermoproteota</taxon>
        <taxon>Thermoprotei</taxon>
        <taxon>Thermofilales</taxon>
        <taxon>Thermofilaceae</taxon>
        <taxon>Infirmifilum</taxon>
    </lineage>
</organism>
<dbReference type="AlphaFoldDB" id="A0A7L9FID9"/>
<evidence type="ECO:0000313" key="2">
    <source>
        <dbReference type="Proteomes" id="UP000594121"/>
    </source>
</evidence>
<dbReference type="KEGG" id="thel:IG193_03125"/>
<gene>
    <name evidence="1" type="ORF">IG193_03125</name>
</gene>
<name>A0A7L9FID9_9CREN</name>
<dbReference type="GeneID" id="59148855"/>
<dbReference type="InParanoid" id="A0A7L9FID9"/>
<reference evidence="1 2" key="1">
    <citation type="submission" date="2020-10" db="EMBL/GenBank/DDBJ databases">
        <title>Thermofilum lucidum 3507LT sp. nov. a novel member of Thermofilaceae family isolated from Chile hot spring, and proposal of description order Thermofilales.</title>
        <authorList>
            <person name="Zayulina K.S."/>
            <person name="Elcheninov A.G."/>
            <person name="Toshchakov S.V."/>
            <person name="Kublanov I.V."/>
        </authorList>
    </citation>
    <scope>NUCLEOTIDE SEQUENCE [LARGE SCALE GENOMIC DNA]</scope>
    <source>
        <strain evidence="1 2">3507LT</strain>
    </source>
</reference>
<keyword evidence="2" id="KW-1185">Reference proteome</keyword>
<proteinExistence type="predicted"/>
<accession>A0A7L9FID9</accession>
<sequence>METVLEYITVGLLIIVLVIAANQMMSASLGTVVTVREEQLYTVAQRIMDKILLTPGYPADWGTNITVSADDMQDFGLALNGTRAPYIVDPDKVMRLANLSTLPNPLLLNSSRLADLLGLRGTYGFRLVMKPMIVHDIQPLDWYQPKGSSQNFAVKFRVRVANWYGLGLPNANVTGIYVIVKVDPGAGGTGPQLEEKKIFTKSNVTGALGETILDFTNVVQQYLSTQKVNKWFFSFVVIHTVWHGFVAVYGYTSLAEGSAPLQGYIIGDAIILSRDLNVTWVPKKSGAVIFKDEVVQLVPQYEGLLNITGITWCRSQPSDPIWCQQVAGKVLPSSPGRYVIGRIQYVEKLSSHVFVFAQWRGKPVGVVINRIPDIDISYGARGAQPANSVTLTRFVTIYNYPYVVQITLWRSVEG</sequence>
<dbReference type="Proteomes" id="UP000594121">
    <property type="component" value="Chromosome"/>
</dbReference>